<evidence type="ECO:0000313" key="1">
    <source>
        <dbReference type="EMBL" id="KKL56746.1"/>
    </source>
</evidence>
<comment type="caution">
    <text evidence="1">The sequence shown here is derived from an EMBL/GenBank/DDBJ whole genome shotgun (WGS) entry which is preliminary data.</text>
</comment>
<protein>
    <submittedName>
        <fullName evidence="1">Uncharacterized protein</fullName>
    </submittedName>
</protein>
<reference evidence="1" key="1">
    <citation type="journal article" date="2015" name="Nature">
        <title>Complex archaea that bridge the gap between prokaryotes and eukaryotes.</title>
        <authorList>
            <person name="Spang A."/>
            <person name="Saw J.H."/>
            <person name="Jorgensen S.L."/>
            <person name="Zaremba-Niedzwiedzka K."/>
            <person name="Martijn J."/>
            <person name="Lind A.E."/>
            <person name="van Eijk R."/>
            <person name="Schleper C."/>
            <person name="Guy L."/>
            <person name="Ettema T.J."/>
        </authorList>
    </citation>
    <scope>NUCLEOTIDE SEQUENCE</scope>
</reference>
<accession>A0A0F9DSN8</accession>
<sequence>MKGFQHFERKENMKRHKRAEAVALQYSIICPYKACGMLVTVDSVKKGEIVECSICRKGIHIVKVR</sequence>
<gene>
    <name evidence="1" type="ORF">LCGC14_2242320</name>
</gene>
<organism evidence="1">
    <name type="scientific">marine sediment metagenome</name>
    <dbReference type="NCBI Taxonomy" id="412755"/>
    <lineage>
        <taxon>unclassified sequences</taxon>
        <taxon>metagenomes</taxon>
        <taxon>ecological metagenomes</taxon>
    </lineage>
</organism>
<proteinExistence type="predicted"/>
<dbReference type="AlphaFoldDB" id="A0A0F9DSN8"/>
<name>A0A0F9DSN8_9ZZZZ</name>
<dbReference type="EMBL" id="LAZR01030392">
    <property type="protein sequence ID" value="KKL56746.1"/>
    <property type="molecule type" value="Genomic_DNA"/>
</dbReference>